<sequence length="117" mass="14132">MVVYQEDIVIYNNTLEEHMEHLRKVFQLLWENKLYIKRDKCEFAQSKVHFLGHVISNDELRMDEAKVHAIQEWEAPTKLTELRSFFGLVNYYRRFINGYSEKATPLTELLKKNKPWV</sequence>
<evidence type="ECO:0000313" key="2">
    <source>
        <dbReference type="RefSeq" id="XP_075079828.1"/>
    </source>
</evidence>
<proteinExistence type="predicted"/>
<reference evidence="1" key="1">
    <citation type="journal article" date="2014" name="Nat. Commun.">
        <title>The tobacco genome sequence and its comparison with those of tomato and potato.</title>
        <authorList>
            <person name="Sierro N."/>
            <person name="Battey J.N."/>
            <person name="Ouadi S."/>
            <person name="Bakaher N."/>
            <person name="Bovet L."/>
            <person name="Willig A."/>
            <person name="Goepfert S."/>
            <person name="Peitsch M.C."/>
            <person name="Ivanov N.V."/>
        </authorList>
    </citation>
    <scope>NUCLEOTIDE SEQUENCE [LARGE SCALE GENOMIC DNA]</scope>
</reference>
<organism evidence="1 2">
    <name type="scientific">Nicotiana tabacum</name>
    <name type="common">Common tobacco</name>
    <dbReference type="NCBI Taxonomy" id="4097"/>
    <lineage>
        <taxon>Eukaryota</taxon>
        <taxon>Viridiplantae</taxon>
        <taxon>Streptophyta</taxon>
        <taxon>Embryophyta</taxon>
        <taxon>Tracheophyta</taxon>
        <taxon>Spermatophyta</taxon>
        <taxon>Magnoliopsida</taxon>
        <taxon>eudicotyledons</taxon>
        <taxon>Gunneridae</taxon>
        <taxon>Pentapetalae</taxon>
        <taxon>asterids</taxon>
        <taxon>lamiids</taxon>
        <taxon>Solanales</taxon>
        <taxon>Solanaceae</taxon>
        <taxon>Nicotianoideae</taxon>
        <taxon>Nicotianeae</taxon>
        <taxon>Nicotiana</taxon>
    </lineage>
</organism>
<accession>A0AC58S4C7</accession>
<protein>
    <submittedName>
        <fullName evidence="2">Mitochondrial protein AtMg00860</fullName>
    </submittedName>
</protein>
<reference evidence="2" key="2">
    <citation type="submission" date="2025-08" db="UniProtKB">
        <authorList>
            <consortium name="RefSeq"/>
        </authorList>
    </citation>
    <scope>IDENTIFICATION</scope>
    <source>
        <tissue evidence="2">Leaf</tissue>
    </source>
</reference>
<keyword evidence="1" id="KW-1185">Reference proteome</keyword>
<name>A0AC58S4C7_TOBAC</name>
<dbReference type="Proteomes" id="UP000790787">
    <property type="component" value="Chromosome 10"/>
</dbReference>
<gene>
    <name evidence="2" type="primary">LOC142165098</name>
</gene>
<evidence type="ECO:0000313" key="1">
    <source>
        <dbReference type="Proteomes" id="UP000790787"/>
    </source>
</evidence>
<dbReference type="RefSeq" id="XP_075079828.1">
    <property type="nucleotide sequence ID" value="XM_075223727.1"/>
</dbReference>